<dbReference type="InterPro" id="IPR036388">
    <property type="entry name" value="WH-like_DNA-bd_sf"/>
</dbReference>
<dbReference type="PRINTS" id="PR00598">
    <property type="entry name" value="HTHMARR"/>
</dbReference>
<dbReference type="Proteomes" id="UP000242792">
    <property type="component" value="Chromosome"/>
</dbReference>
<proteinExistence type="predicted"/>
<name>A0A0W7Z1T0_9BURK</name>
<dbReference type="PANTHER" id="PTHR33164:SF64">
    <property type="entry name" value="TRANSCRIPTIONAL REGULATOR SLYA"/>
    <property type="match status" value="1"/>
</dbReference>
<dbReference type="InterPro" id="IPR036390">
    <property type="entry name" value="WH_DNA-bd_sf"/>
</dbReference>
<dbReference type="PROSITE" id="PS50995">
    <property type="entry name" value="HTH_MARR_2"/>
    <property type="match status" value="1"/>
</dbReference>
<reference evidence="6 7" key="1">
    <citation type="submission" date="2015-12" db="EMBL/GenBank/DDBJ databases">
        <title>Complete genome sequence of a multi-drug resistant strain Acidovorax sp. 12322-1.</title>
        <authorList>
            <person name="Ming D."/>
            <person name="Wang M."/>
            <person name="Hu S."/>
            <person name="Zhou Y."/>
            <person name="Jiang T."/>
        </authorList>
    </citation>
    <scope>NUCLEOTIDE SEQUENCE [LARGE SCALE GENOMIC DNA]</scope>
    <source>
        <strain evidence="6 7">12322-1</strain>
    </source>
</reference>
<accession>A0A1V0BG76</accession>
<keyword evidence="2" id="KW-0238">DNA-binding</keyword>
<gene>
    <name evidence="6" type="ORF">AS359_10620</name>
    <name evidence="5" type="ORF">B5M06_11995</name>
</gene>
<dbReference type="RefSeq" id="WP_054067632.1">
    <property type="nucleotide sequence ID" value="NZ_CATYED010000001.1"/>
</dbReference>
<dbReference type="EMBL" id="CP020121">
    <property type="protein sequence ID" value="AQZ98861.1"/>
    <property type="molecule type" value="Genomic_DNA"/>
</dbReference>
<evidence type="ECO:0000256" key="2">
    <source>
        <dbReference type="ARBA" id="ARBA00023125"/>
    </source>
</evidence>
<accession>A0A0W7Z1T0</accession>
<keyword evidence="1" id="KW-0805">Transcription regulation</keyword>
<reference evidence="5 8" key="2">
    <citation type="submission" date="2017-03" db="EMBL/GenBank/DDBJ databases">
        <title>Rapid Whole Genome Sequencing of Comamonas kerstersii Causing Continuous ambulatory Peritoneal Dialysis-Associated Peritonitis.</title>
        <authorList>
            <person name="Zheng B."/>
        </authorList>
    </citation>
    <scope>NUCLEOTIDE SEQUENCE [LARGE SCALE GENOMIC DNA]</scope>
    <source>
        <strain evidence="5 8">8943</strain>
    </source>
</reference>
<dbReference type="Pfam" id="PF01047">
    <property type="entry name" value="MarR"/>
    <property type="match status" value="1"/>
</dbReference>
<dbReference type="GO" id="GO:0006950">
    <property type="term" value="P:response to stress"/>
    <property type="evidence" value="ECO:0007669"/>
    <property type="project" value="TreeGrafter"/>
</dbReference>
<dbReference type="PROSITE" id="PS01117">
    <property type="entry name" value="HTH_MARR_1"/>
    <property type="match status" value="1"/>
</dbReference>
<organism evidence="6 7">
    <name type="scientific">Comamonas kerstersii</name>
    <dbReference type="NCBI Taxonomy" id="225992"/>
    <lineage>
        <taxon>Bacteria</taxon>
        <taxon>Pseudomonadati</taxon>
        <taxon>Pseudomonadota</taxon>
        <taxon>Betaproteobacteria</taxon>
        <taxon>Burkholderiales</taxon>
        <taxon>Comamonadaceae</taxon>
        <taxon>Comamonas</taxon>
    </lineage>
</organism>
<dbReference type="SUPFAM" id="SSF46785">
    <property type="entry name" value="Winged helix' DNA-binding domain"/>
    <property type="match status" value="1"/>
</dbReference>
<dbReference type="GO" id="GO:0003677">
    <property type="term" value="F:DNA binding"/>
    <property type="evidence" value="ECO:0007669"/>
    <property type="project" value="UniProtKB-KW"/>
</dbReference>
<dbReference type="OrthoDB" id="6002259at2"/>
<dbReference type="Proteomes" id="UP000053300">
    <property type="component" value="Unassembled WGS sequence"/>
</dbReference>
<dbReference type="AlphaFoldDB" id="A0A0W7Z1T0"/>
<dbReference type="SMART" id="SM00347">
    <property type="entry name" value="HTH_MARR"/>
    <property type="match status" value="1"/>
</dbReference>
<dbReference type="GeneID" id="83040044"/>
<sequence length="163" mass="18146">MSSSVMHTQAATEQPFFGHLLMGVSRTWRSVLEVRLRELGLTDATWAPLFHLHAAAQPLNLKQLAQRVGLDSSSLVRVVDVLEQRGLLQRQQDAADRRNKQLLLTEQGHLMVADVRAKLQQAESQLLAGMDSAVIEQLYAGMMLLHERLCALQQQDRAEGVAA</sequence>
<dbReference type="PANTHER" id="PTHR33164">
    <property type="entry name" value="TRANSCRIPTIONAL REGULATOR, MARR FAMILY"/>
    <property type="match status" value="1"/>
</dbReference>
<evidence type="ECO:0000259" key="4">
    <source>
        <dbReference type="PROSITE" id="PS50995"/>
    </source>
</evidence>
<dbReference type="STRING" id="225992.B5M06_11995"/>
<dbReference type="KEGG" id="cke:B5M06_11995"/>
<evidence type="ECO:0000313" key="8">
    <source>
        <dbReference type="Proteomes" id="UP000242792"/>
    </source>
</evidence>
<dbReference type="GO" id="GO:0003700">
    <property type="term" value="F:DNA-binding transcription factor activity"/>
    <property type="evidence" value="ECO:0007669"/>
    <property type="project" value="InterPro"/>
</dbReference>
<evidence type="ECO:0000256" key="3">
    <source>
        <dbReference type="ARBA" id="ARBA00023163"/>
    </source>
</evidence>
<keyword evidence="3" id="KW-0804">Transcription</keyword>
<protein>
    <recommendedName>
        <fullName evidence="4">HTH marR-type domain-containing protein</fullName>
    </recommendedName>
</protein>
<dbReference type="InterPro" id="IPR023187">
    <property type="entry name" value="Tscrpt_reg_MarR-type_CS"/>
</dbReference>
<feature type="domain" description="HTH marR-type" evidence="4">
    <location>
        <begin position="14"/>
        <end position="147"/>
    </location>
</feature>
<dbReference type="EMBL" id="LPXH01000025">
    <property type="protein sequence ID" value="KUF41219.1"/>
    <property type="molecule type" value="Genomic_DNA"/>
</dbReference>
<evidence type="ECO:0000313" key="7">
    <source>
        <dbReference type="Proteomes" id="UP000053300"/>
    </source>
</evidence>
<dbReference type="InterPro" id="IPR000835">
    <property type="entry name" value="HTH_MarR-typ"/>
</dbReference>
<evidence type="ECO:0000313" key="6">
    <source>
        <dbReference type="EMBL" id="KUF41219.1"/>
    </source>
</evidence>
<dbReference type="Gene3D" id="1.10.10.10">
    <property type="entry name" value="Winged helix-like DNA-binding domain superfamily/Winged helix DNA-binding domain"/>
    <property type="match status" value="1"/>
</dbReference>
<keyword evidence="7" id="KW-1185">Reference proteome</keyword>
<evidence type="ECO:0000313" key="5">
    <source>
        <dbReference type="EMBL" id="AQZ98861.1"/>
    </source>
</evidence>
<evidence type="ECO:0000256" key="1">
    <source>
        <dbReference type="ARBA" id="ARBA00023015"/>
    </source>
</evidence>
<dbReference type="InterPro" id="IPR039422">
    <property type="entry name" value="MarR/SlyA-like"/>
</dbReference>